<feature type="transmembrane region" description="Helical" evidence="1">
    <location>
        <begin position="39"/>
        <end position="57"/>
    </location>
</feature>
<protein>
    <recommendedName>
        <fullName evidence="2">DUF2061 domain-containing protein</fullName>
    </recommendedName>
</protein>
<gene>
    <name evidence="3" type="ORF">KKC1_31830</name>
</gene>
<dbReference type="RefSeq" id="WP_088555082.1">
    <property type="nucleotide sequence ID" value="NZ_BDGJ01000197.1"/>
</dbReference>
<name>A0A1Z5HXM5_9FIRM</name>
<dbReference type="OrthoDB" id="197461at2"/>
<keyword evidence="4" id="KW-1185">Reference proteome</keyword>
<dbReference type="Pfam" id="PF09834">
    <property type="entry name" value="DUF2061"/>
    <property type="match status" value="1"/>
</dbReference>
<comment type="caution">
    <text evidence="3">The sequence shown here is derived from an EMBL/GenBank/DDBJ whole genome shotgun (WGS) entry which is preliminary data.</text>
</comment>
<evidence type="ECO:0000313" key="3">
    <source>
        <dbReference type="EMBL" id="GAW94065.1"/>
    </source>
</evidence>
<keyword evidence="1" id="KW-0472">Membrane</keyword>
<proteinExistence type="predicted"/>
<feature type="domain" description="DUF2061" evidence="2">
    <location>
        <begin position="12"/>
        <end position="63"/>
    </location>
</feature>
<keyword evidence="1" id="KW-1133">Transmembrane helix</keyword>
<evidence type="ECO:0000313" key="4">
    <source>
        <dbReference type="Proteomes" id="UP000197032"/>
    </source>
</evidence>
<feature type="transmembrane region" description="Helical" evidence="1">
    <location>
        <begin position="12"/>
        <end position="33"/>
    </location>
</feature>
<keyword evidence="1" id="KW-0812">Transmembrane</keyword>
<accession>A0A1Z5HXM5</accession>
<sequence>MTRASRAHQRALAKAISWRIFATLTTMTIVYLFTGKIDLSIGVGIVEVISKMLLYYLHELIWEKTSWGRKRHPLSEFQIKKELTPEDKEKINQKLKELGYL</sequence>
<dbReference type="AlphaFoldDB" id="A0A1Z5HXM5"/>
<dbReference type="Proteomes" id="UP000197032">
    <property type="component" value="Unassembled WGS sequence"/>
</dbReference>
<evidence type="ECO:0000259" key="2">
    <source>
        <dbReference type="Pfam" id="PF09834"/>
    </source>
</evidence>
<evidence type="ECO:0000256" key="1">
    <source>
        <dbReference type="SAM" id="Phobius"/>
    </source>
</evidence>
<organism evidence="3 4">
    <name type="scientific">Calderihabitans maritimus</name>
    <dbReference type="NCBI Taxonomy" id="1246530"/>
    <lineage>
        <taxon>Bacteria</taxon>
        <taxon>Bacillati</taxon>
        <taxon>Bacillota</taxon>
        <taxon>Clostridia</taxon>
        <taxon>Neomoorellales</taxon>
        <taxon>Calderihabitantaceae</taxon>
        <taxon>Calderihabitans</taxon>
    </lineage>
</organism>
<dbReference type="EMBL" id="BDGJ01000197">
    <property type="protein sequence ID" value="GAW94065.1"/>
    <property type="molecule type" value="Genomic_DNA"/>
</dbReference>
<dbReference type="InterPro" id="IPR018638">
    <property type="entry name" value="DUF2061_membrane"/>
</dbReference>
<reference evidence="4" key="1">
    <citation type="journal article" date="2017" name="Appl. Environ. Microbiol.">
        <title>Genomic Analysis of Calderihabitans maritimus KKC1, a Thermophilic, Hydrogenogenic, Carboxydotrophic Bacterium Isolated from Marine Sediment.</title>
        <authorList>
            <person name="Omae K."/>
            <person name="Yoneda Y."/>
            <person name="Fukuyama Y."/>
            <person name="Yoshida T."/>
            <person name="Sako Y."/>
        </authorList>
    </citation>
    <scope>NUCLEOTIDE SEQUENCE [LARGE SCALE GENOMIC DNA]</scope>
    <source>
        <strain evidence="4">KKC1</strain>
    </source>
</reference>